<dbReference type="SUPFAM" id="SSF47616">
    <property type="entry name" value="GST C-terminal domain-like"/>
    <property type="match status" value="1"/>
</dbReference>
<dbReference type="PROSITE" id="PS50405">
    <property type="entry name" value="GST_CTER"/>
    <property type="match status" value="1"/>
</dbReference>
<dbReference type="SFLD" id="SFLDS00019">
    <property type="entry name" value="Glutathione_Transferase_(cytos"/>
    <property type="match status" value="1"/>
</dbReference>
<dbReference type="GO" id="GO:0004364">
    <property type="term" value="F:glutathione transferase activity"/>
    <property type="evidence" value="ECO:0007669"/>
    <property type="project" value="UniProtKB-EC"/>
</dbReference>
<keyword evidence="2 5" id="KW-0808">Transferase</keyword>
<dbReference type="OrthoDB" id="9797500at2"/>
<dbReference type="Pfam" id="PF14497">
    <property type="entry name" value="GST_C_3"/>
    <property type="match status" value="1"/>
</dbReference>
<evidence type="ECO:0000259" key="4">
    <source>
        <dbReference type="PROSITE" id="PS50405"/>
    </source>
</evidence>
<dbReference type="PANTHER" id="PTHR43900:SF3">
    <property type="entry name" value="GLUTATHIONE S-TRANSFERASE RHO"/>
    <property type="match status" value="1"/>
</dbReference>
<dbReference type="GO" id="GO:0043295">
    <property type="term" value="F:glutathione binding"/>
    <property type="evidence" value="ECO:0007669"/>
    <property type="project" value="TreeGrafter"/>
</dbReference>
<dbReference type="InterPro" id="IPR004046">
    <property type="entry name" value="GST_C"/>
</dbReference>
<dbReference type="GO" id="GO:0006749">
    <property type="term" value="P:glutathione metabolic process"/>
    <property type="evidence" value="ECO:0007669"/>
    <property type="project" value="TreeGrafter"/>
</dbReference>
<proteinExistence type="predicted"/>
<evidence type="ECO:0000256" key="1">
    <source>
        <dbReference type="ARBA" id="ARBA00012452"/>
    </source>
</evidence>
<feature type="domain" description="GST N-terminal" evidence="3">
    <location>
        <begin position="2"/>
        <end position="84"/>
    </location>
</feature>
<dbReference type="EMBL" id="LPVY01000014">
    <property type="protein sequence ID" value="KZB63549.1"/>
    <property type="molecule type" value="Genomic_DNA"/>
</dbReference>
<evidence type="ECO:0000259" key="3">
    <source>
        <dbReference type="PROSITE" id="PS50404"/>
    </source>
</evidence>
<dbReference type="Proteomes" id="UP000076335">
    <property type="component" value="Unassembled WGS sequence"/>
</dbReference>
<comment type="caution">
    <text evidence="5">The sequence shown here is derived from an EMBL/GenBank/DDBJ whole genome shotgun (WGS) entry which is preliminary data.</text>
</comment>
<gene>
    <name evidence="5" type="ORF">AUP42_20985</name>
</gene>
<dbReference type="RefSeq" id="WP_062952263.1">
    <property type="nucleotide sequence ID" value="NZ_LPVY01000014.1"/>
</dbReference>
<dbReference type="InterPro" id="IPR010987">
    <property type="entry name" value="Glutathione-S-Trfase_C-like"/>
</dbReference>
<dbReference type="PANTHER" id="PTHR43900">
    <property type="entry name" value="GLUTATHIONE S-TRANSFERASE RHO"/>
    <property type="match status" value="1"/>
</dbReference>
<evidence type="ECO:0000313" key="5">
    <source>
        <dbReference type="EMBL" id="KZB63549.1"/>
    </source>
</evidence>
<dbReference type="InterPro" id="IPR036282">
    <property type="entry name" value="Glutathione-S-Trfase_C_sf"/>
</dbReference>
<dbReference type="InterPro" id="IPR004045">
    <property type="entry name" value="Glutathione_S-Trfase_N"/>
</dbReference>
<evidence type="ECO:0000256" key="2">
    <source>
        <dbReference type="ARBA" id="ARBA00022679"/>
    </source>
</evidence>
<name>A0A154L4Q4_9PROT</name>
<dbReference type="SFLD" id="SFLDG00358">
    <property type="entry name" value="Main_(cytGST)"/>
    <property type="match status" value="1"/>
</dbReference>
<dbReference type="EC" id="2.5.1.18" evidence="1"/>
<sequence>MSEVIIYGMPRSSLSRTVRIACIEKEISFAFRTKGIQTPGSSPTPELLRFNPFGKVPVLVHDSLVLYETAAICRYIDDAFDGPLLRPVRHDKVAHMEQWISVALTRLDPHILRQFVIPMVFADEEQRNDPGFATRMSRIGDLIAGDLKVLDPHYADGWLFGPRFTIPDMLIMPMIQYLKAMPGGPEILAEVPNINAAFNNFQARHSAAATDPLLPDRILRSA</sequence>
<dbReference type="CDD" id="cd00299">
    <property type="entry name" value="GST_C_family"/>
    <property type="match status" value="1"/>
</dbReference>
<dbReference type="Gene3D" id="3.40.30.10">
    <property type="entry name" value="Glutaredoxin"/>
    <property type="match status" value="1"/>
</dbReference>
<dbReference type="Pfam" id="PF13417">
    <property type="entry name" value="GST_N_3"/>
    <property type="match status" value="1"/>
</dbReference>
<dbReference type="Gene3D" id="1.20.1050.10">
    <property type="match status" value="1"/>
</dbReference>
<accession>A0A154L4Q4</accession>
<dbReference type="PROSITE" id="PS50404">
    <property type="entry name" value="GST_NTER"/>
    <property type="match status" value="1"/>
</dbReference>
<dbReference type="AlphaFoldDB" id="A0A154L4Q4"/>
<dbReference type="InterPro" id="IPR036249">
    <property type="entry name" value="Thioredoxin-like_sf"/>
</dbReference>
<dbReference type="GO" id="GO:0005737">
    <property type="term" value="C:cytoplasm"/>
    <property type="evidence" value="ECO:0007669"/>
    <property type="project" value="TreeGrafter"/>
</dbReference>
<organism evidence="5 6">
    <name type="scientific">Thalassospira lucentensis</name>
    <dbReference type="NCBI Taxonomy" id="168935"/>
    <lineage>
        <taxon>Bacteria</taxon>
        <taxon>Pseudomonadati</taxon>
        <taxon>Pseudomonadota</taxon>
        <taxon>Alphaproteobacteria</taxon>
        <taxon>Rhodospirillales</taxon>
        <taxon>Thalassospiraceae</taxon>
        <taxon>Thalassospira</taxon>
    </lineage>
</organism>
<reference evidence="5 6" key="1">
    <citation type="submission" date="2015-12" db="EMBL/GenBank/DDBJ databases">
        <title>Genome sequence of Thalassospira lucentensis MCCC 1A02072.</title>
        <authorList>
            <person name="Lu L."/>
            <person name="Lai Q."/>
            <person name="Shao Z."/>
            <person name="Qian P."/>
        </authorList>
    </citation>
    <scope>NUCLEOTIDE SEQUENCE [LARGE SCALE GENOMIC DNA]</scope>
    <source>
        <strain evidence="5 6">MCCC 1A02072</strain>
    </source>
</reference>
<dbReference type="SUPFAM" id="SSF52833">
    <property type="entry name" value="Thioredoxin-like"/>
    <property type="match status" value="1"/>
</dbReference>
<protein>
    <recommendedName>
        <fullName evidence="1">glutathione transferase</fullName>
        <ecNumber evidence="1">2.5.1.18</ecNumber>
    </recommendedName>
</protein>
<dbReference type="InterPro" id="IPR040079">
    <property type="entry name" value="Glutathione_S-Trfase"/>
</dbReference>
<feature type="domain" description="GST C-terminal" evidence="4">
    <location>
        <begin position="89"/>
        <end position="222"/>
    </location>
</feature>
<evidence type="ECO:0000313" key="6">
    <source>
        <dbReference type="Proteomes" id="UP000076335"/>
    </source>
</evidence>